<organism evidence="1 2">
    <name type="scientific">Trema orientale</name>
    <name type="common">Charcoal tree</name>
    <name type="synonym">Celtis orientalis</name>
    <dbReference type="NCBI Taxonomy" id="63057"/>
    <lineage>
        <taxon>Eukaryota</taxon>
        <taxon>Viridiplantae</taxon>
        <taxon>Streptophyta</taxon>
        <taxon>Embryophyta</taxon>
        <taxon>Tracheophyta</taxon>
        <taxon>Spermatophyta</taxon>
        <taxon>Magnoliopsida</taxon>
        <taxon>eudicotyledons</taxon>
        <taxon>Gunneridae</taxon>
        <taxon>Pentapetalae</taxon>
        <taxon>rosids</taxon>
        <taxon>fabids</taxon>
        <taxon>Rosales</taxon>
        <taxon>Cannabaceae</taxon>
        <taxon>Trema</taxon>
    </lineage>
</organism>
<dbReference type="AlphaFoldDB" id="A0A2P5BC08"/>
<sequence>QGKTAEAEVEFEKLLGVSHVVKVAMAELSKLGREDDVDLLYGSHSRGR</sequence>
<keyword evidence="2" id="KW-1185">Reference proteome</keyword>
<comment type="caution">
    <text evidence="1">The sequence shown here is derived from an EMBL/GenBank/DDBJ whole genome shotgun (WGS) entry which is preliminary data.</text>
</comment>
<dbReference type="InParanoid" id="A0A2P5BC08"/>
<evidence type="ECO:0000313" key="2">
    <source>
        <dbReference type="Proteomes" id="UP000237000"/>
    </source>
</evidence>
<protein>
    <submittedName>
        <fullName evidence="1">Uncharacterized protein</fullName>
    </submittedName>
</protein>
<dbReference type="EMBL" id="JXTC01000555">
    <property type="protein sequence ID" value="PON46357.1"/>
    <property type="molecule type" value="Genomic_DNA"/>
</dbReference>
<reference evidence="2" key="1">
    <citation type="submission" date="2016-06" db="EMBL/GenBank/DDBJ databases">
        <title>Parallel loss of symbiosis genes in relatives of nitrogen-fixing non-legume Parasponia.</title>
        <authorList>
            <person name="Van Velzen R."/>
            <person name="Holmer R."/>
            <person name="Bu F."/>
            <person name="Rutten L."/>
            <person name="Van Zeijl A."/>
            <person name="Liu W."/>
            <person name="Santuari L."/>
            <person name="Cao Q."/>
            <person name="Sharma T."/>
            <person name="Shen D."/>
            <person name="Roswanjaya Y."/>
            <person name="Wardhani T."/>
            <person name="Kalhor M.S."/>
            <person name="Jansen J."/>
            <person name="Van den Hoogen J."/>
            <person name="Gungor B."/>
            <person name="Hartog M."/>
            <person name="Hontelez J."/>
            <person name="Verver J."/>
            <person name="Yang W.-C."/>
            <person name="Schijlen E."/>
            <person name="Repin R."/>
            <person name="Schilthuizen M."/>
            <person name="Schranz E."/>
            <person name="Heidstra R."/>
            <person name="Miyata K."/>
            <person name="Fedorova E."/>
            <person name="Kohlen W."/>
            <person name="Bisseling T."/>
            <person name="Smit S."/>
            <person name="Geurts R."/>
        </authorList>
    </citation>
    <scope>NUCLEOTIDE SEQUENCE [LARGE SCALE GENOMIC DNA]</scope>
    <source>
        <strain evidence="2">cv. RG33-2</strain>
    </source>
</reference>
<evidence type="ECO:0000313" key="1">
    <source>
        <dbReference type="EMBL" id="PON46357.1"/>
    </source>
</evidence>
<gene>
    <name evidence="1" type="ORF">TorRG33x02_326060</name>
</gene>
<dbReference type="OrthoDB" id="1927667at2759"/>
<accession>A0A2P5BC08</accession>
<dbReference type="Proteomes" id="UP000237000">
    <property type="component" value="Unassembled WGS sequence"/>
</dbReference>
<name>A0A2P5BC08_TREOI</name>
<feature type="non-terminal residue" evidence="1">
    <location>
        <position position="1"/>
    </location>
</feature>
<proteinExistence type="predicted"/>